<evidence type="ECO:0000313" key="2">
    <source>
        <dbReference type="EMBL" id="SVC16646.1"/>
    </source>
</evidence>
<name>A0A382JY57_9ZZZZ</name>
<gene>
    <name evidence="2" type="ORF">METZ01_LOCUS269500</name>
</gene>
<dbReference type="EMBL" id="UINC01076972">
    <property type="protein sequence ID" value="SVC16646.1"/>
    <property type="molecule type" value="Genomic_DNA"/>
</dbReference>
<accession>A0A382JY57</accession>
<organism evidence="2">
    <name type="scientific">marine metagenome</name>
    <dbReference type="NCBI Taxonomy" id="408172"/>
    <lineage>
        <taxon>unclassified sequences</taxon>
        <taxon>metagenomes</taxon>
        <taxon>ecological metagenomes</taxon>
    </lineage>
</organism>
<proteinExistence type="predicted"/>
<evidence type="ECO:0000256" key="1">
    <source>
        <dbReference type="SAM" id="MobiDB-lite"/>
    </source>
</evidence>
<reference evidence="2" key="1">
    <citation type="submission" date="2018-05" db="EMBL/GenBank/DDBJ databases">
        <authorList>
            <person name="Lanie J.A."/>
            <person name="Ng W.-L."/>
            <person name="Kazmierczak K.M."/>
            <person name="Andrzejewski T.M."/>
            <person name="Davidsen T.M."/>
            <person name="Wayne K.J."/>
            <person name="Tettelin H."/>
            <person name="Glass J.I."/>
            <person name="Rusch D."/>
            <person name="Podicherti R."/>
            <person name="Tsui H.-C.T."/>
            <person name="Winkler M.E."/>
        </authorList>
    </citation>
    <scope>NUCLEOTIDE SEQUENCE</scope>
</reference>
<feature type="compositionally biased region" description="Polar residues" evidence="1">
    <location>
        <begin position="13"/>
        <end position="23"/>
    </location>
</feature>
<dbReference type="AlphaFoldDB" id="A0A382JY57"/>
<sequence>MYPTLTAMGTAGAGQNSSPTRPT</sequence>
<protein>
    <submittedName>
        <fullName evidence="2">Uncharacterized protein</fullName>
    </submittedName>
</protein>
<feature type="region of interest" description="Disordered" evidence="1">
    <location>
        <begin position="1"/>
        <end position="23"/>
    </location>
</feature>